<dbReference type="SUPFAM" id="SSF82784">
    <property type="entry name" value="OsmC-like"/>
    <property type="match status" value="1"/>
</dbReference>
<dbReference type="InterPro" id="IPR015946">
    <property type="entry name" value="KH_dom-like_a/b"/>
</dbReference>
<dbReference type="Proteomes" id="UP000737113">
    <property type="component" value="Unassembled WGS sequence"/>
</dbReference>
<dbReference type="InterPro" id="IPR036102">
    <property type="entry name" value="OsmC/Ohrsf"/>
</dbReference>
<keyword evidence="2" id="KW-1185">Reference proteome</keyword>
<dbReference type="EMBL" id="JAAXYH010000007">
    <property type="protein sequence ID" value="NMH65812.1"/>
    <property type="molecule type" value="Genomic_DNA"/>
</dbReference>
<gene>
    <name evidence="1" type="ORF">HC757_11650</name>
</gene>
<reference evidence="1" key="1">
    <citation type="submission" date="2020-04" db="EMBL/GenBank/DDBJ databases">
        <title>Description of Shewanella salipaludis sp. nov., isolated from a salt marsh.</title>
        <authorList>
            <person name="Park S."/>
            <person name="Yoon J.-H."/>
        </authorList>
    </citation>
    <scope>NUCLEOTIDE SEQUENCE</scope>
    <source>
        <strain evidence="1">SHSM-M6</strain>
    </source>
</reference>
<evidence type="ECO:0000313" key="1">
    <source>
        <dbReference type="EMBL" id="NMH65812.1"/>
    </source>
</evidence>
<dbReference type="Gene3D" id="3.30.300.20">
    <property type="match status" value="1"/>
</dbReference>
<name>A0A972JLU2_9GAMM</name>
<protein>
    <submittedName>
        <fullName evidence="1">OsmC family protein</fullName>
    </submittedName>
</protein>
<organism evidence="1 2">
    <name type="scientific">Shewanella salipaludis</name>
    <dbReference type="NCBI Taxonomy" id="2723052"/>
    <lineage>
        <taxon>Bacteria</taxon>
        <taxon>Pseudomonadati</taxon>
        <taxon>Pseudomonadota</taxon>
        <taxon>Gammaproteobacteria</taxon>
        <taxon>Alteromonadales</taxon>
        <taxon>Shewanellaceae</taxon>
        <taxon>Shewanella</taxon>
    </lineage>
</organism>
<dbReference type="InterPro" id="IPR052707">
    <property type="entry name" value="OsmC_Ohr_Peroxiredoxin"/>
</dbReference>
<comment type="caution">
    <text evidence="1">The sequence shown here is derived from an EMBL/GenBank/DDBJ whole genome shotgun (WGS) entry which is preliminary data.</text>
</comment>
<dbReference type="Pfam" id="PF02566">
    <property type="entry name" value="OsmC"/>
    <property type="match status" value="1"/>
</dbReference>
<dbReference type="PANTHER" id="PTHR42830">
    <property type="entry name" value="OSMOTICALLY INDUCIBLE FAMILY PROTEIN"/>
    <property type="match status" value="1"/>
</dbReference>
<dbReference type="AlphaFoldDB" id="A0A972JLU2"/>
<dbReference type="RefSeq" id="WP_169564535.1">
    <property type="nucleotide sequence ID" value="NZ_JAAXYH010000007.1"/>
</dbReference>
<evidence type="ECO:0000313" key="2">
    <source>
        <dbReference type="Proteomes" id="UP000737113"/>
    </source>
</evidence>
<accession>A0A972JLU2</accession>
<dbReference type="PANTHER" id="PTHR42830:SF2">
    <property type="entry name" value="OSMC_OHR FAMILY PROTEIN"/>
    <property type="match status" value="1"/>
</dbReference>
<sequence length="161" mass="17402">MGFQVTVDWQASAGTEEGQFCRDHQIAFGSGQRLLASSASEYNGSADRVNPEESLLAALSSCHMLTFLTIAHLKRLPVASYVDQASAELGKNQAGRTAISRIQLKPEIVFADGVEVTQEVLEKMHQKAHANCFIANSLSAEIAIEIDWRAGALRPGSEAQD</sequence>
<dbReference type="InterPro" id="IPR003718">
    <property type="entry name" value="OsmC/Ohr_fam"/>
</dbReference>
<proteinExistence type="predicted"/>